<dbReference type="EMBL" id="CP006272">
    <property type="protein sequence ID" value="AGZ43172.1"/>
    <property type="molecule type" value="Genomic_DNA"/>
</dbReference>
<dbReference type="HOGENOM" id="CLU_085660_0_0_11"/>
<dbReference type="Proteomes" id="UP000017746">
    <property type="component" value="Chromosome"/>
</dbReference>
<dbReference type="Gene3D" id="3.40.630.30">
    <property type="match status" value="1"/>
</dbReference>
<evidence type="ECO:0000313" key="2">
    <source>
        <dbReference type="EMBL" id="AGZ43172.1"/>
    </source>
</evidence>
<keyword evidence="3" id="KW-1185">Reference proteome</keyword>
<dbReference type="AlphaFoldDB" id="U5W2D1"/>
<reference evidence="2 3" key="1">
    <citation type="journal article" date="2014" name="J. Biotechnol.">
        <title>Complete genome sequence of the actinobacterium Actinoplanes friuliensis HAG 010964, producer of the lipopeptide antibiotic friulimycin.</title>
        <authorList>
            <person name="Ruckert C."/>
            <person name="Szczepanowski R."/>
            <person name="Albersmeier A."/>
            <person name="Goesmann A."/>
            <person name="Fischer N."/>
            <person name="Steinkamper A."/>
            <person name="Puhler A."/>
            <person name="Biener R."/>
            <person name="Schwartz D."/>
            <person name="Kalinowski J."/>
        </authorList>
    </citation>
    <scope>NUCLEOTIDE SEQUENCE [LARGE SCALE GENOMIC DNA]</scope>
    <source>
        <strain evidence="2 3">DSM 7358</strain>
    </source>
</reference>
<dbReference type="InterPro" id="IPR016181">
    <property type="entry name" value="Acyl_CoA_acyltransferase"/>
</dbReference>
<dbReference type="OrthoDB" id="9797456at2"/>
<gene>
    <name evidence="2" type="ORF">AFR_24530</name>
</gene>
<dbReference type="InterPro" id="IPR013653">
    <property type="entry name" value="GCN5-like_dom"/>
</dbReference>
<dbReference type="SUPFAM" id="SSF55729">
    <property type="entry name" value="Acyl-CoA N-acyltransferases (Nat)"/>
    <property type="match status" value="1"/>
</dbReference>
<organism evidence="2 3">
    <name type="scientific">Actinoplanes friuliensis DSM 7358</name>
    <dbReference type="NCBI Taxonomy" id="1246995"/>
    <lineage>
        <taxon>Bacteria</taxon>
        <taxon>Bacillati</taxon>
        <taxon>Actinomycetota</taxon>
        <taxon>Actinomycetes</taxon>
        <taxon>Micromonosporales</taxon>
        <taxon>Micromonosporaceae</taxon>
        <taxon>Actinoplanes</taxon>
    </lineage>
</organism>
<dbReference type="eggNOG" id="COG3393">
    <property type="taxonomic scope" value="Bacteria"/>
</dbReference>
<sequence length="231" mass="24485">MEHLDNPVWAALTGPQAALADRYDRSARFPDEISMFAGLEDPLDPAAWRDLGALAGPGGEVLVAVPALAPPDGWVLTGGASGVQMVGTEVEGAPDPEAVVLTEADIPEILDLVGRTRPGPFRKRTSDLGTYLGIRREGALVAMAGERLRVPGHTEISAVCTDPAFRGAGLAARLIRAVTANVRERGDTPFLHAASVNTGAIRVYERLGFTLRMPIEFAAYQVPAEGVSPRR</sequence>
<accession>U5W2D1</accession>
<evidence type="ECO:0000259" key="1">
    <source>
        <dbReference type="PROSITE" id="PS51186"/>
    </source>
</evidence>
<name>U5W2D1_9ACTN</name>
<dbReference type="PROSITE" id="PS51186">
    <property type="entry name" value="GNAT"/>
    <property type="match status" value="1"/>
</dbReference>
<dbReference type="InterPro" id="IPR000182">
    <property type="entry name" value="GNAT_dom"/>
</dbReference>
<dbReference type="PATRIC" id="fig|1246995.3.peg.4968"/>
<feature type="domain" description="N-acetyltransferase" evidence="1">
    <location>
        <begin position="96"/>
        <end position="225"/>
    </location>
</feature>
<dbReference type="GO" id="GO:0016747">
    <property type="term" value="F:acyltransferase activity, transferring groups other than amino-acyl groups"/>
    <property type="evidence" value="ECO:0007669"/>
    <property type="project" value="InterPro"/>
</dbReference>
<keyword evidence="2" id="KW-0808">Transferase</keyword>
<proteinExistence type="predicted"/>
<evidence type="ECO:0000313" key="3">
    <source>
        <dbReference type="Proteomes" id="UP000017746"/>
    </source>
</evidence>
<dbReference type="KEGG" id="afs:AFR_24530"/>
<dbReference type="Pfam" id="PF08445">
    <property type="entry name" value="FR47"/>
    <property type="match status" value="1"/>
</dbReference>
<dbReference type="CDD" id="cd04301">
    <property type="entry name" value="NAT_SF"/>
    <property type="match status" value="1"/>
</dbReference>
<protein>
    <submittedName>
        <fullName evidence="2">Putative acetyltransferase</fullName>
    </submittedName>
</protein>
<dbReference type="RefSeq" id="WP_023363762.1">
    <property type="nucleotide sequence ID" value="NC_022657.1"/>
</dbReference>